<dbReference type="NCBIfam" id="TIGR00847">
    <property type="entry name" value="ccoS"/>
    <property type="match status" value="1"/>
</dbReference>
<protein>
    <submittedName>
        <fullName evidence="2">Cbb3-type cytochrome oxidase maturation protein</fullName>
    </submittedName>
</protein>
<dbReference type="RefSeq" id="WP_051618342.1">
    <property type="nucleotide sequence ID" value="NZ_ARYK01000002.1"/>
</dbReference>
<dbReference type="eggNOG" id="COG3197">
    <property type="taxonomic scope" value="Bacteria"/>
</dbReference>
<dbReference type="PANTHER" id="PTHR41532">
    <property type="entry name" value="FIXS PROTEIN"/>
    <property type="match status" value="1"/>
</dbReference>
<gene>
    <name evidence="2" type="ORF">HJO_06100</name>
</gene>
<dbReference type="PANTHER" id="PTHR41532:SF1">
    <property type="entry name" value="FIXS PROTEIN"/>
    <property type="match status" value="1"/>
</dbReference>
<evidence type="ECO:0000313" key="3">
    <source>
        <dbReference type="Proteomes" id="UP000025171"/>
    </source>
</evidence>
<evidence type="ECO:0000256" key="1">
    <source>
        <dbReference type="SAM" id="MobiDB-lite"/>
    </source>
</evidence>
<dbReference type="Proteomes" id="UP000025171">
    <property type="component" value="Unassembled WGS sequence"/>
</dbReference>
<feature type="region of interest" description="Disordered" evidence="1">
    <location>
        <begin position="45"/>
        <end position="64"/>
    </location>
</feature>
<evidence type="ECO:0000313" key="2">
    <source>
        <dbReference type="EMBL" id="KCZ93405.1"/>
    </source>
</evidence>
<proteinExistence type="predicted"/>
<dbReference type="PATRIC" id="fig|1280950.3.peg.1228"/>
<dbReference type="STRING" id="1280950.HJO_06100"/>
<reference evidence="2 3" key="1">
    <citation type="journal article" date="2014" name="Antonie Van Leeuwenhoek">
        <title>Hyphomonas beringensis sp. nov. and Hyphomonas chukchiensis sp. nov., isolated from surface seawater of the Bering Sea and Chukchi Sea.</title>
        <authorList>
            <person name="Li C."/>
            <person name="Lai Q."/>
            <person name="Li G."/>
            <person name="Dong C."/>
            <person name="Wang J."/>
            <person name="Liao Y."/>
            <person name="Shao Z."/>
        </authorList>
    </citation>
    <scope>NUCLEOTIDE SEQUENCE [LARGE SCALE GENOMIC DNA]</scope>
    <source>
        <strain evidence="2 3">MHS-2</strain>
    </source>
</reference>
<comment type="caution">
    <text evidence="2">The sequence shown here is derived from an EMBL/GenBank/DDBJ whole genome shotgun (WGS) entry which is preliminary data.</text>
</comment>
<dbReference type="EMBL" id="ARYK01000002">
    <property type="protein sequence ID" value="KCZ93405.1"/>
    <property type="molecule type" value="Genomic_DNA"/>
</dbReference>
<dbReference type="OrthoDB" id="9802763at2"/>
<dbReference type="Pfam" id="PF03597">
    <property type="entry name" value="FixS"/>
    <property type="match status" value="1"/>
</dbReference>
<accession>A0A059FRV8</accession>
<name>A0A059FRV8_9PROT</name>
<dbReference type="InterPro" id="IPR004714">
    <property type="entry name" value="Cyt_oxidase_maturation_cbb3"/>
</dbReference>
<sequence>MSIIVYLIPVALALGGLGLAAFLWAATSGQFDDPEGAAHRILIDEDKPMGEPASADDAFRNSAE</sequence>
<organism evidence="2 3">
    <name type="scientific">Hyphomonas johnsonii MHS-2</name>
    <dbReference type="NCBI Taxonomy" id="1280950"/>
    <lineage>
        <taxon>Bacteria</taxon>
        <taxon>Pseudomonadati</taxon>
        <taxon>Pseudomonadota</taxon>
        <taxon>Alphaproteobacteria</taxon>
        <taxon>Hyphomonadales</taxon>
        <taxon>Hyphomonadaceae</taxon>
        <taxon>Hyphomonas</taxon>
    </lineage>
</organism>
<keyword evidence="3" id="KW-1185">Reference proteome</keyword>
<dbReference type="AlphaFoldDB" id="A0A059FRV8"/>